<keyword evidence="2" id="KW-1185">Reference proteome</keyword>
<evidence type="ECO:0000313" key="2">
    <source>
        <dbReference type="Proteomes" id="UP000235464"/>
    </source>
</evidence>
<gene>
    <name evidence="1" type="ORF">SCNRRL3882_7298</name>
</gene>
<organism evidence="1 2">
    <name type="scientific">Streptomyces chartreusis NRRL 3882</name>
    <dbReference type="NCBI Taxonomy" id="1079985"/>
    <lineage>
        <taxon>Bacteria</taxon>
        <taxon>Bacillati</taxon>
        <taxon>Actinomycetota</taxon>
        <taxon>Actinomycetes</taxon>
        <taxon>Kitasatosporales</taxon>
        <taxon>Streptomycetaceae</taxon>
        <taxon>Streptomyces</taxon>
    </lineage>
</organism>
<dbReference type="AlphaFoldDB" id="A0A2N9BKH2"/>
<proteinExistence type="predicted"/>
<dbReference type="Proteomes" id="UP000235464">
    <property type="component" value="Chromosome I"/>
</dbReference>
<evidence type="ECO:0000313" key="1">
    <source>
        <dbReference type="EMBL" id="SOR83852.1"/>
    </source>
</evidence>
<name>A0A2N9BKH2_STRCX</name>
<protein>
    <submittedName>
        <fullName evidence="1">Uncharacterized protein</fullName>
    </submittedName>
</protein>
<dbReference type="EMBL" id="LT963352">
    <property type="protein sequence ID" value="SOR83852.1"/>
    <property type="molecule type" value="Genomic_DNA"/>
</dbReference>
<reference evidence="2" key="1">
    <citation type="submission" date="2017-11" db="EMBL/GenBank/DDBJ databases">
        <authorList>
            <person name="Wibberg D."/>
        </authorList>
    </citation>
    <scope>NUCLEOTIDE SEQUENCE [LARGE SCALE GENOMIC DNA]</scope>
</reference>
<sequence>MTSRPFPMGSPLRRIVGLFLGLAAVLELAWGGTAAAAPEREAPSDRRAVVANMSRQPCSTP</sequence>
<accession>A0A2N9BKH2</accession>